<evidence type="ECO:0008006" key="3">
    <source>
        <dbReference type="Google" id="ProtNLM"/>
    </source>
</evidence>
<evidence type="ECO:0000313" key="1">
    <source>
        <dbReference type="EMBL" id="TWT98032.1"/>
    </source>
</evidence>
<sequence length="264" mass="27926">MFCAAISSAEPTYYDPTDQAAFDALFANRQAALWSNDSEDPVVQIAAPDATLTQVDPVAPSLLDSDVGFVWRADAANPTLGVLEIEFARPVVAAGFSYNWIPGADLTMSPGLLGFQDGGSIVFLDTFGEGDRPFKSGWIGVADPMQPFQSVQLRVARLAGDYAFYFFDTAARGALEFVPAPALSGDYDSDGDVDSADYVVWRSRYGEASAPAAGADGNADGLVNAADYTVWRDALAEAPNTASVPEPAALVTALPLLLAGLRRR</sequence>
<dbReference type="Gene3D" id="1.10.1330.10">
    <property type="entry name" value="Dockerin domain"/>
    <property type="match status" value="1"/>
</dbReference>
<dbReference type="InterPro" id="IPR036439">
    <property type="entry name" value="Dockerin_dom_sf"/>
</dbReference>
<reference evidence="1 2" key="1">
    <citation type="submission" date="2019-02" db="EMBL/GenBank/DDBJ databases">
        <title>Deep-cultivation of Planctomycetes and their phenomic and genomic characterization uncovers novel biology.</title>
        <authorList>
            <person name="Wiegand S."/>
            <person name="Jogler M."/>
            <person name="Boedeker C."/>
            <person name="Pinto D."/>
            <person name="Vollmers J."/>
            <person name="Rivas-Marin E."/>
            <person name="Kohn T."/>
            <person name="Peeters S.H."/>
            <person name="Heuer A."/>
            <person name="Rast P."/>
            <person name="Oberbeckmann S."/>
            <person name="Bunk B."/>
            <person name="Jeske O."/>
            <person name="Meyerdierks A."/>
            <person name="Storesund J.E."/>
            <person name="Kallscheuer N."/>
            <person name="Luecker S."/>
            <person name="Lage O.M."/>
            <person name="Pohl T."/>
            <person name="Merkel B.J."/>
            <person name="Hornburger P."/>
            <person name="Mueller R.-W."/>
            <person name="Bruemmer F."/>
            <person name="Labrenz M."/>
            <person name="Spormann A.M."/>
            <person name="Op Den Camp H."/>
            <person name="Overmann J."/>
            <person name="Amann R."/>
            <person name="Jetten M.S.M."/>
            <person name="Mascher T."/>
            <person name="Medema M.H."/>
            <person name="Devos D.P."/>
            <person name="Kaster A.-K."/>
            <person name="Ovreas L."/>
            <person name="Rohde M."/>
            <person name="Galperin M.Y."/>
            <person name="Jogler C."/>
        </authorList>
    </citation>
    <scope>NUCLEOTIDE SEQUENCE [LARGE SCALE GENOMIC DNA]</scope>
    <source>
        <strain evidence="1 2">Pla108</strain>
    </source>
</reference>
<organism evidence="1 2">
    <name type="scientific">Botrimarina colliarenosi</name>
    <dbReference type="NCBI Taxonomy" id="2528001"/>
    <lineage>
        <taxon>Bacteria</taxon>
        <taxon>Pseudomonadati</taxon>
        <taxon>Planctomycetota</taxon>
        <taxon>Planctomycetia</taxon>
        <taxon>Pirellulales</taxon>
        <taxon>Lacipirellulaceae</taxon>
        <taxon>Botrimarina</taxon>
    </lineage>
</organism>
<comment type="caution">
    <text evidence="1">The sequence shown here is derived from an EMBL/GenBank/DDBJ whole genome shotgun (WGS) entry which is preliminary data.</text>
</comment>
<dbReference type="AlphaFoldDB" id="A0A5C6AD93"/>
<protein>
    <recommendedName>
        <fullName evidence="3">Dockerin domain-containing protein</fullName>
    </recommendedName>
</protein>
<gene>
    <name evidence="1" type="ORF">Pla108_21870</name>
</gene>
<evidence type="ECO:0000313" key="2">
    <source>
        <dbReference type="Proteomes" id="UP000317421"/>
    </source>
</evidence>
<keyword evidence="2" id="KW-1185">Reference proteome</keyword>
<dbReference type="SUPFAM" id="SSF63446">
    <property type="entry name" value="Type I dockerin domain"/>
    <property type="match status" value="1"/>
</dbReference>
<name>A0A5C6AD93_9BACT</name>
<dbReference type="Proteomes" id="UP000317421">
    <property type="component" value="Unassembled WGS sequence"/>
</dbReference>
<dbReference type="EMBL" id="SJPR01000002">
    <property type="protein sequence ID" value="TWT98032.1"/>
    <property type="molecule type" value="Genomic_DNA"/>
</dbReference>
<accession>A0A5C6AD93</accession>
<proteinExistence type="predicted"/>
<dbReference type="GO" id="GO:0000272">
    <property type="term" value="P:polysaccharide catabolic process"/>
    <property type="evidence" value="ECO:0007669"/>
    <property type="project" value="InterPro"/>
</dbReference>